<accession>A0A6J2TAU2</accession>
<evidence type="ECO:0000256" key="1">
    <source>
        <dbReference type="SAM" id="MobiDB-lite"/>
    </source>
</evidence>
<gene>
    <name evidence="3" type="primary">LOC115622307</name>
</gene>
<keyword evidence="2" id="KW-1185">Reference proteome</keyword>
<proteinExistence type="predicted"/>
<dbReference type="GeneID" id="115622307"/>
<name>A0A6J2TAU2_DROLE</name>
<feature type="region of interest" description="Disordered" evidence="1">
    <location>
        <begin position="16"/>
        <end position="70"/>
    </location>
</feature>
<dbReference type="OrthoDB" id="7882921at2759"/>
<dbReference type="RefSeq" id="XP_030372072.1">
    <property type="nucleotide sequence ID" value="XM_030516212.1"/>
</dbReference>
<evidence type="ECO:0000313" key="2">
    <source>
        <dbReference type="Proteomes" id="UP000504634"/>
    </source>
</evidence>
<dbReference type="AlphaFoldDB" id="A0A6J2TAU2"/>
<feature type="compositionally biased region" description="Low complexity" evidence="1">
    <location>
        <begin position="54"/>
        <end position="70"/>
    </location>
</feature>
<organism evidence="2 3">
    <name type="scientific">Drosophila lebanonensis</name>
    <name type="common">Fruit fly</name>
    <name type="synonym">Scaptodrosophila lebanonensis</name>
    <dbReference type="NCBI Taxonomy" id="7225"/>
    <lineage>
        <taxon>Eukaryota</taxon>
        <taxon>Metazoa</taxon>
        <taxon>Ecdysozoa</taxon>
        <taxon>Arthropoda</taxon>
        <taxon>Hexapoda</taxon>
        <taxon>Insecta</taxon>
        <taxon>Pterygota</taxon>
        <taxon>Neoptera</taxon>
        <taxon>Endopterygota</taxon>
        <taxon>Diptera</taxon>
        <taxon>Brachycera</taxon>
        <taxon>Muscomorpha</taxon>
        <taxon>Ephydroidea</taxon>
        <taxon>Drosophilidae</taxon>
        <taxon>Scaptodrosophila</taxon>
    </lineage>
</organism>
<sequence>MAIPFYEDEPAVAAVPSMPSDFADGDQVDGPMAATNANYDEVDYEGPPSGGNSHGSHNATATSSTGTMTAPSTEEQLLAWKMLALTMCKVLKQFYLQQQQQSGKPTKLTAVVQIQPKAAPK</sequence>
<dbReference type="Proteomes" id="UP000504634">
    <property type="component" value="Unplaced"/>
</dbReference>
<evidence type="ECO:0000313" key="3">
    <source>
        <dbReference type="RefSeq" id="XP_030372072.1"/>
    </source>
</evidence>
<reference evidence="3" key="1">
    <citation type="submission" date="2025-08" db="UniProtKB">
        <authorList>
            <consortium name="RefSeq"/>
        </authorList>
    </citation>
    <scope>IDENTIFICATION</scope>
    <source>
        <strain evidence="3">11010-0011.00</strain>
        <tissue evidence="3">Whole body</tissue>
    </source>
</reference>
<protein>
    <submittedName>
        <fullName evidence="3">Uncharacterized protein LOC115622307</fullName>
    </submittedName>
</protein>